<evidence type="ECO:0000256" key="1">
    <source>
        <dbReference type="SAM" id="Coils"/>
    </source>
</evidence>
<keyword evidence="4" id="KW-1185">Reference proteome</keyword>
<comment type="caution">
    <text evidence="3">The sequence shown here is derived from an EMBL/GenBank/DDBJ whole genome shotgun (WGS) entry which is preliminary data.</text>
</comment>
<feature type="region of interest" description="Disordered" evidence="2">
    <location>
        <begin position="140"/>
        <end position="174"/>
    </location>
</feature>
<dbReference type="OrthoDB" id="3233166at2"/>
<evidence type="ECO:0008006" key="5">
    <source>
        <dbReference type="Google" id="ProtNLM"/>
    </source>
</evidence>
<organism evidence="3 4">
    <name type="scientific">Bifidobacterium catulorum</name>
    <dbReference type="NCBI Taxonomy" id="1630173"/>
    <lineage>
        <taxon>Bacteria</taxon>
        <taxon>Bacillati</taxon>
        <taxon>Actinomycetota</taxon>
        <taxon>Actinomycetes</taxon>
        <taxon>Bifidobacteriales</taxon>
        <taxon>Bifidobacteriaceae</taxon>
        <taxon>Bifidobacterium</taxon>
    </lineage>
</organism>
<name>A0A2U2MVG0_9BIFI</name>
<evidence type="ECO:0000313" key="3">
    <source>
        <dbReference type="EMBL" id="PWG60848.1"/>
    </source>
</evidence>
<sequence length="174" mass="19314">MADENIEDQNQENGDTGENMPSDADGGQKPPWERDGEEFNPEKAWKLIENLRADNTKLRTANETANTRLREFEDAKLTEQEKLQRDLKETREQLASVSTAKAWAEARAKYPQLTDEDLDLIGAGTPDEIASKAAKLAARIPVQDPADAARAGDRHETQPQQTTGGDGLTWPTTR</sequence>
<dbReference type="AlphaFoldDB" id="A0A2U2MVG0"/>
<dbReference type="RefSeq" id="WP_109136444.1">
    <property type="nucleotide sequence ID" value="NZ_QFFN01000001.1"/>
</dbReference>
<evidence type="ECO:0000313" key="4">
    <source>
        <dbReference type="Proteomes" id="UP000245753"/>
    </source>
</evidence>
<gene>
    <name evidence="3" type="ORF">DF200_01100</name>
</gene>
<protein>
    <recommendedName>
        <fullName evidence="5">Scaffolding protein</fullName>
    </recommendedName>
</protein>
<dbReference type="Proteomes" id="UP000245753">
    <property type="component" value="Unassembled WGS sequence"/>
</dbReference>
<dbReference type="EMBL" id="QFFN01000001">
    <property type="protein sequence ID" value="PWG60848.1"/>
    <property type="molecule type" value="Genomic_DNA"/>
</dbReference>
<proteinExistence type="predicted"/>
<feature type="coiled-coil region" evidence="1">
    <location>
        <begin position="48"/>
        <end position="100"/>
    </location>
</feature>
<keyword evidence="1" id="KW-0175">Coiled coil</keyword>
<feature type="compositionally biased region" description="Acidic residues" evidence="2">
    <location>
        <begin position="1"/>
        <end position="10"/>
    </location>
</feature>
<reference evidence="3 4" key="1">
    <citation type="journal article" date="2018" name="Int. J. Syst. Evol. Microbiol.">
        <title>Bifidobacterium catulorum sp. nov., a novel taxon from the faeces of the baby common marmoset (Callithrix jacchus).</title>
        <authorList>
            <person name="Modesto M."/>
            <person name="Michelini S."/>
            <person name="Oki K."/>
            <person name="Biavati B."/>
            <person name="Watanabe K."/>
            <person name="Mattarelli P."/>
        </authorList>
    </citation>
    <scope>NUCLEOTIDE SEQUENCE [LARGE SCALE GENOMIC DNA]</scope>
    <source>
        <strain evidence="3 4">MRM 8.19</strain>
    </source>
</reference>
<feature type="region of interest" description="Disordered" evidence="2">
    <location>
        <begin position="1"/>
        <end position="41"/>
    </location>
</feature>
<evidence type="ECO:0000256" key="2">
    <source>
        <dbReference type="SAM" id="MobiDB-lite"/>
    </source>
</evidence>
<accession>A0A2U2MVG0</accession>